<comment type="caution">
    <text evidence="2">The sequence shown here is derived from an EMBL/GenBank/DDBJ whole genome shotgun (WGS) entry which is preliminary data.</text>
</comment>
<reference evidence="3" key="1">
    <citation type="journal article" date="2015" name="BMC Genomics">
        <title>Draft genome of a commonly misdiagnosed multidrug resistant pathogen Candida auris.</title>
        <authorList>
            <person name="Chatterjee S."/>
            <person name="Alampalli S.V."/>
            <person name="Nageshan R.K."/>
            <person name="Chettiar S.T."/>
            <person name="Joshi S."/>
            <person name="Tatu U.S."/>
        </authorList>
    </citation>
    <scope>NUCLEOTIDE SEQUENCE [LARGE SCALE GENOMIC DNA]</scope>
    <source>
        <strain evidence="3">6684</strain>
    </source>
</reference>
<accession>A0A0L0NWX6</accession>
<dbReference type="VEuPathDB" id="FungiDB:QG37_04606"/>
<feature type="region of interest" description="Disordered" evidence="1">
    <location>
        <begin position="1"/>
        <end position="29"/>
    </location>
</feature>
<evidence type="ECO:0000256" key="1">
    <source>
        <dbReference type="SAM" id="MobiDB-lite"/>
    </source>
</evidence>
<sequence length="90" mass="10195">MLSGTQGSRRVGSWPSPCEEEENGKSKGRIRELKRTVKREVSRKLFEPWILFFFEAVGDYNGDHIGGCGLCAQKWLQMRQGPVRPVVSKA</sequence>
<organism evidence="2 3">
    <name type="scientific">Candidozyma auris</name>
    <name type="common">Yeast</name>
    <name type="synonym">Candida auris</name>
    <dbReference type="NCBI Taxonomy" id="498019"/>
    <lineage>
        <taxon>Eukaryota</taxon>
        <taxon>Fungi</taxon>
        <taxon>Dikarya</taxon>
        <taxon>Ascomycota</taxon>
        <taxon>Saccharomycotina</taxon>
        <taxon>Pichiomycetes</taxon>
        <taxon>Metschnikowiaceae</taxon>
        <taxon>Candidozyma</taxon>
    </lineage>
</organism>
<protein>
    <submittedName>
        <fullName evidence="2">Uncharacterized protein</fullName>
    </submittedName>
</protein>
<dbReference type="AlphaFoldDB" id="A0A0L0NWX6"/>
<proteinExistence type="predicted"/>
<dbReference type="Proteomes" id="UP000037122">
    <property type="component" value="Unassembled WGS sequence"/>
</dbReference>
<evidence type="ECO:0000313" key="3">
    <source>
        <dbReference type="Proteomes" id="UP000037122"/>
    </source>
</evidence>
<name>A0A0L0NWX6_CANAR</name>
<gene>
    <name evidence="2" type="ORF">QG37_04606</name>
</gene>
<dbReference type="EMBL" id="LGST01000031">
    <property type="protein sequence ID" value="KND98701.1"/>
    <property type="molecule type" value="Genomic_DNA"/>
</dbReference>
<evidence type="ECO:0000313" key="2">
    <source>
        <dbReference type="EMBL" id="KND98701.1"/>
    </source>
</evidence>